<evidence type="ECO:0000256" key="3">
    <source>
        <dbReference type="ARBA" id="ARBA00022691"/>
    </source>
</evidence>
<dbReference type="InterPro" id="IPR058240">
    <property type="entry name" value="rSAM_sf"/>
</dbReference>
<organism evidence="11 12">
    <name type="scientific">Dentipellis fragilis</name>
    <dbReference type="NCBI Taxonomy" id="205917"/>
    <lineage>
        <taxon>Eukaryota</taxon>
        <taxon>Fungi</taxon>
        <taxon>Dikarya</taxon>
        <taxon>Basidiomycota</taxon>
        <taxon>Agaricomycotina</taxon>
        <taxon>Agaricomycetes</taxon>
        <taxon>Russulales</taxon>
        <taxon>Hericiaceae</taxon>
        <taxon>Dentipellis</taxon>
    </lineage>
</organism>
<dbReference type="CDD" id="cd01335">
    <property type="entry name" value="Radical_SAM"/>
    <property type="match status" value="1"/>
</dbReference>
<keyword evidence="3" id="KW-0949">S-adenosyl-L-methionine</keyword>
<dbReference type="InterPro" id="IPR019734">
    <property type="entry name" value="TPR_rpt"/>
</dbReference>
<keyword evidence="2" id="KW-0004">4Fe-4S</keyword>
<dbReference type="InterPro" id="IPR036537">
    <property type="entry name" value="Adaptor_Cbl_N_dom_sf"/>
</dbReference>
<dbReference type="SMART" id="SM00028">
    <property type="entry name" value="TPR"/>
    <property type="match status" value="3"/>
</dbReference>
<dbReference type="CDD" id="cd21037">
    <property type="entry name" value="MLKL_NTD"/>
    <property type="match status" value="1"/>
</dbReference>
<feature type="transmembrane region" description="Helical" evidence="9">
    <location>
        <begin position="171"/>
        <end position="191"/>
    </location>
</feature>
<sequence length="1543" mass="173128">MDSESPMLASAQVNGRQNTFPAITDRKFPLPPHQHDYFWLGLISRRSRVGKRSLASLDLVSICLPRPVHRQLPPVGSDPRCGMPVVLRSDSLATLATANNLRIASLSIALYDYVITLPSEWRFYTSQPKPFRLRVGLVLFLLIRHISILVLVISNVGFFSDKFTEHSCRHFYMVAPVLKVIQVMISQAILGLRTYNVSRRNPLVGWIILIGFTVVTGLEWFTNTNHRVLQSTNGNCTAANAHPQYQFSVWLFYTVAMVYDLITLGISSAYLFKYRPQSSGMAHFIRIMLYDGVACFVVLTGCNVLNVILYRGTNESIQSAGGFSFISKAEASAGKHRTIITQNLQSFKDINDAIRGQAVVSHQSSRYDRGYTPDAEGREAGMDLADLNVQVRIEHSIVMNSHPRRAPDTWDVSAESLHAMLYTTYTILPQFISEQSLPCSPVVLGFCASVPTCDALQGAPFNTTNDARISVESRPSPSPQSIYDKYCSSSNSIRRQCLLVLLKESLAQLRRAAVIALSCFMISFLWWNRAYSSSAIMLSWVQSKLPSVAIHPLPSPRTQSFVPISVNYFPHRKCNYACKFCFHTTKNLDILPLDEAKRGLRLLAESGMKKLNISGGEPFLKPDFIGEVFRFCKEDLHLESCSVVNNGSKVTEQWLDKYGRYLDVMAISCDSFDPDTNVDLGRAEKGSGRHVRRVFQVAEWCRERRIKVKINSVITRRNFEEDMNPGIEEIAPFRWKVFQVLLLDGENTGSESGSLRDARDLVISDEQFQSFLDRHKRQKCLVPEDNEAMKDSYLNLDEQMRFLNCQGGGKVPGRSLLDVGVPAALKEAGFDNDAFIDRGGVFDWSRPEIEDGHLEWPSLALLSLMGMKLRMRLLAGYEHVGSDSPSLPPCSSTPSSFIRLCGCEQGSVAFAPYPVPATYGARDLFDLVWKIKTTIEKVADNRKDLKNLSNDLVEDIKRLLNCLQAHRTTSGDSDALNAEFSYMLSTLKTDLLAVLKHCEGLVGQQTKKRIRHAFRTFYHVDDVRKEIETLRRKVDQCYQRFTAAGMTTVAHGVEEIQKHQMELLTSLKRSLSSSVTQAASNKLMATRLTGADQMDKTTMSKALRKTKELLRNKSDGFEKRYLQLKVNTLRKLLEESLTSKSEHGNFLNVPVGFPVIHSTTDTSSSVMDMEDAVIRCSQLLQTLKDHAPCSPTDCDTQLALAQRLNVLAVSLCDIGLIEDAAQVFEQILQMYRMFFQEDIPIYREQLATTLNNYTRVLSMLDPSCAFAIVYMEEAVQHFRVLAKETPSTFNSYLITTLNNLSIVMHHTGDTTASLALSEEAVGIARPLADLALGCAAPLAVALRTKARTLLELGQLREGLQDVRDAVNIYQKLVDLDPSTYMFSLADCLSFLSDFHRHLDEDAEALHAIQRAIDVDRALHLIPSCSQSHHYNFSLHLHTLFLFLREVDPDGALQVIMEVVDLRRQLAQEDPVKYDGDLASSLHNLAAHLYCMEHYDAAGSVIEEAVEIRLLLVESDPSMSAKLEASQILQSNARERSPNIKAKS</sequence>
<dbReference type="SFLD" id="SFLDF00318">
    <property type="entry name" value="Viperin"/>
    <property type="match status" value="1"/>
</dbReference>
<feature type="domain" description="Radical SAM core" evidence="10">
    <location>
        <begin position="554"/>
        <end position="781"/>
    </location>
</feature>
<keyword evidence="9" id="KW-0812">Transmembrane</keyword>
<dbReference type="InterPro" id="IPR059179">
    <property type="entry name" value="MLKL-like_MCAfunc"/>
</dbReference>
<dbReference type="SUPFAM" id="SSF102114">
    <property type="entry name" value="Radical SAM enzymes"/>
    <property type="match status" value="1"/>
</dbReference>
<dbReference type="SFLD" id="SFLDG01067">
    <property type="entry name" value="SPASM/twitch_domain_containing"/>
    <property type="match status" value="1"/>
</dbReference>
<evidence type="ECO:0000313" key="12">
    <source>
        <dbReference type="Proteomes" id="UP000298327"/>
    </source>
</evidence>
<dbReference type="OrthoDB" id="549750at2759"/>
<evidence type="ECO:0000259" key="10">
    <source>
        <dbReference type="PROSITE" id="PS51918"/>
    </source>
</evidence>
<evidence type="ECO:0000256" key="1">
    <source>
        <dbReference type="ARBA" id="ARBA00001966"/>
    </source>
</evidence>
<evidence type="ECO:0000256" key="7">
    <source>
        <dbReference type="ARBA" id="ARBA00023118"/>
    </source>
</evidence>
<feature type="transmembrane region" description="Helical" evidence="9">
    <location>
        <begin position="284"/>
        <end position="310"/>
    </location>
</feature>
<dbReference type="SFLD" id="SFLDG01088">
    <property type="entry name" value="antiviral_proteins"/>
    <property type="match status" value="1"/>
</dbReference>
<dbReference type="NCBIfam" id="NF038283">
    <property type="entry name" value="viperin_w_prok"/>
    <property type="match status" value="1"/>
</dbReference>
<protein>
    <recommendedName>
        <fullName evidence="10">Radical SAM core domain-containing protein</fullName>
    </recommendedName>
</protein>
<keyword evidence="9" id="KW-0472">Membrane</keyword>
<dbReference type="GO" id="GO:0003824">
    <property type="term" value="F:catalytic activity"/>
    <property type="evidence" value="ECO:0007669"/>
    <property type="project" value="InterPro"/>
</dbReference>
<keyword evidence="7" id="KW-0051">Antiviral defense</keyword>
<dbReference type="InterPro" id="IPR045340">
    <property type="entry name" value="DUF6533"/>
</dbReference>
<evidence type="ECO:0000256" key="2">
    <source>
        <dbReference type="ARBA" id="ARBA00022485"/>
    </source>
</evidence>
<dbReference type="PROSITE" id="PS51918">
    <property type="entry name" value="RADICAL_SAM"/>
    <property type="match status" value="1"/>
</dbReference>
<dbReference type="GO" id="GO:0051539">
    <property type="term" value="F:4 iron, 4 sulfur cluster binding"/>
    <property type="evidence" value="ECO:0007669"/>
    <property type="project" value="UniProtKB-KW"/>
</dbReference>
<proteinExistence type="predicted"/>
<dbReference type="InterPro" id="IPR013785">
    <property type="entry name" value="Aldolase_TIM"/>
</dbReference>
<feature type="transmembrane region" description="Helical" evidence="9">
    <location>
        <begin position="137"/>
        <end position="159"/>
    </location>
</feature>
<dbReference type="PANTHER" id="PTHR21339">
    <property type="entry name" value="RADICAL S-ADENOSYL METHIONINE DOMAIN-CONTAINING PROTEIN 2"/>
    <property type="match status" value="1"/>
</dbReference>
<evidence type="ECO:0000256" key="8">
    <source>
        <dbReference type="PROSITE-ProRule" id="PRU00339"/>
    </source>
</evidence>
<feature type="transmembrane region" description="Helical" evidence="9">
    <location>
        <begin position="250"/>
        <end position="272"/>
    </location>
</feature>
<dbReference type="GO" id="GO:0046872">
    <property type="term" value="F:metal ion binding"/>
    <property type="evidence" value="ECO:0007669"/>
    <property type="project" value="UniProtKB-KW"/>
</dbReference>
<feature type="transmembrane region" description="Helical" evidence="9">
    <location>
        <begin position="203"/>
        <end position="221"/>
    </location>
</feature>
<keyword evidence="8" id="KW-0802">TPR repeat</keyword>
<dbReference type="PROSITE" id="PS50005">
    <property type="entry name" value="TPR"/>
    <property type="match status" value="1"/>
</dbReference>
<dbReference type="InterPro" id="IPR007197">
    <property type="entry name" value="rSAM"/>
</dbReference>
<keyword evidence="12" id="KW-1185">Reference proteome</keyword>
<evidence type="ECO:0000256" key="6">
    <source>
        <dbReference type="ARBA" id="ARBA00023014"/>
    </source>
</evidence>
<dbReference type="GO" id="GO:0051607">
    <property type="term" value="P:defense response to virus"/>
    <property type="evidence" value="ECO:0007669"/>
    <property type="project" value="UniProtKB-KW"/>
</dbReference>
<dbReference type="Pfam" id="PF04055">
    <property type="entry name" value="Radical_SAM"/>
    <property type="match status" value="1"/>
</dbReference>
<dbReference type="Gene3D" id="3.20.20.70">
    <property type="entry name" value="Aldolase class I"/>
    <property type="match status" value="1"/>
</dbReference>
<dbReference type="GO" id="GO:0007166">
    <property type="term" value="P:cell surface receptor signaling pathway"/>
    <property type="evidence" value="ECO:0007669"/>
    <property type="project" value="InterPro"/>
</dbReference>
<name>A0A4Y9ZDQ9_9AGAM</name>
<reference evidence="11 12" key="1">
    <citation type="submission" date="2019-02" db="EMBL/GenBank/DDBJ databases">
        <title>Genome sequencing of the rare red list fungi Dentipellis fragilis.</title>
        <authorList>
            <person name="Buettner E."/>
            <person name="Kellner H."/>
        </authorList>
    </citation>
    <scope>NUCLEOTIDE SEQUENCE [LARGE SCALE GENOMIC DNA]</scope>
    <source>
        <strain evidence="11 12">DSM 105465</strain>
    </source>
</reference>
<dbReference type="InterPro" id="IPR011990">
    <property type="entry name" value="TPR-like_helical_dom_sf"/>
</dbReference>
<feature type="repeat" description="TPR" evidence="8">
    <location>
        <begin position="1346"/>
        <end position="1379"/>
    </location>
</feature>
<dbReference type="Proteomes" id="UP000298327">
    <property type="component" value="Unassembled WGS sequence"/>
</dbReference>
<keyword evidence="9" id="KW-1133">Transmembrane helix</keyword>
<evidence type="ECO:0000313" key="11">
    <source>
        <dbReference type="EMBL" id="TFY72722.1"/>
    </source>
</evidence>
<gene>
    <name evidence="11" type="ORF">EVG20_g313</name>
</gene>
<comment type="cofactor">
    <cofactor evidence="1">
        <name>[4Fe-4S] cluster</name>
        <dbReference type="ChEBI" id="CHEBI:49883"/>
    </cofactor>
</comment>
<dbReference type="Pfam" id="PF20151">
    <property type="entry name" value="DUF6533"/>
    <property type="match status" value="1"/>
</dbReference>
<keyword evidence="6" id="KW-0411">Iron-sulfur</keyword>
<dbReference type="STRING" id="205917.A0A4Y9ZDQ9"/>
<dbReference type="Gene3D" id="1.25.40.10">
    <property type="entry name" value="Tetratricopeptide repeat domain"/>
    <property type="match status" value="3"/>
</dbReference>
<keyword evidence="5" id="KW-0408">Iron</keyword>
<evidence type="ECO:0000256" key="4">
    <source>
        <dbReference type="ARBA" id="ARBA00022723"/>
    </source>
</evidence>
<dbReference type="InterPro" id="IPR051196">
    <property type="entry name" value="RSAD2/Viperin_antiviral"/>
</dbReference>
<dbReference type="EMBL" id="SEOQ01000007">
    <property type="protein sequence ID" value="TFY72722.1"/>
    <property type="molecule type" value="Genomic_DNA"/>
</dbReference>
<dbReference type="SUPFAM" id="SSF48452">
    <property type="entry name" value="TPR-like"/>
    <property type="match status" value="1"/>
</dbReference>
<evidence type="ECO:0000256" key="5">
    <source>
        <dbReference type="ARBA" id="ARBA00023004"/>
    </source>
</evidence>
<dbReference type="Gene3D" id="1.20.930.20">
    <property type="entry name" value="Adaptor protein Cbl, N-terminal domain"/>
    <property type="match status" value="1"/>
</dbReference>
<keyword evidence="4" id="KW-0479">Metal-binding</keyword>
<evidence type="ECO:0000256" key="9">
    <source>
        <dbReference type="SAM" id="Phobius"/>
    </source>
</evidence>
<comment type="caution">
    <text evidence="11">The sequence shown here is derived from an EMBL/GenBank/DDBJ whole genome shotgun (WGS) entry which is preliminary data.</text>
</comment>
<dbReference type="PANTHER" id="PTHR21339:SF0">
    <property type="entry name" value="S-ADENOSYLMETHIONINE-DEPENDENT NUCLEOTIDE DEHYDRATASE RSAD2"/>
    <property type="match status" value="1"/>
</dbReference>
<dbReference type="SFLD" id="SFLDS00029">
    <property type="entry name" value="Radical_SAM"/>
    <property type="match status" value="1"/>
</dbReference>
<accession>A0A4Y9ZDQ9</accession>